<accession>A0A9P6U2C4</accession>
<dbReference type="EMBL" id="JAAAJA010000290">
    <property type="protein sequence ID" value="KAG0256625.1"/>
    <property type="molecule type" value="Genomic_DNA"/>
</dbReference>
<dbReference type="Gene3D" id="3.40.30.10">
    <property type="entry name" value="Glutaredoxin"/>
    <property type="match status" value="1"/>
</dbReference>
<dbReference type="Gene3D" id="3.30.1020.10">
    <property type="entry name" value="Antioxidant, Horf6, Chain A, domain2"/>
    <property type="match status" value="1"/>
</dbReference>
<dbReference type="NCBIfam" id="NF009668">
    <property type="entry name" value="PRK13189.1"/>
    <property type="match status" value="1"/>
</dbReference>
<gene>
    <name evidence="9" type="ORF">BG011_004412</name>
</gene>
<comment type="function">
    <text evidence="6">Thiol-specific peroxidase that catalyzes the reduction of hydrogen peroxide and organic hydroperoxides to water and alcohols, respectively.</text>
</comment>
<dbReference type="GO" id="GO:0051920">
    <property type="term" value="F:peroxiredoxin activity"/>
    <property type="evidence" value="ECO:0007669"/>
    <property type="project" value="InterPro"/>
</dbReference>
<evidence type="ECO:0000256" key="4">
    <source>
        <dbReference type="ARBA" id="ARBA00023284"/>
    </source>
</evidence>
<sequence length="225" mass="25431">MSSNRNPLRLGSIAPDFEAETTKGRIKFHDFIDNSWVILFSHPADFTPVCTTELGVVARMQPEFEARNVKVIGLSANGLESHHDWIKDINEVNNVNLKFPIIADADRKISTLYDMLDYQDITNIDSKGIPLTVRSVFIIDPKKTIRLMLSYPASTGRDFDEILRVVDSLQLGDKNRITTPANWKRGDDVIVHPSVTNEEAEKLFPGFKTVKPYLRFATQPSAQKT</sequence>
<keyword evidence="4 6" id="KW-0676">Redox-active center</keyword>
<dbReference type="InterPro" id="IPR013766">
    <property type="entry name" value="Thioredoxin_domain"/>
</dbReference>
<evidence type="ECO:0000256" key="5">
    <source>
        <dbReference type="ARBA" id="ARBA00025719"/>
    </source>
</evidence>
<evidence type="ECO:0000256" key="7">
    <source>
        <dbReference type="PIRSR" id="PIRSR000239-1"/>
    </source>
</evidence>
<dbReference type="PROSITE" id="PS51352">
    <property type="entry name" value="THIOREDOXIN_2"/>
    <property type="match status" value="1"/>
</dbReference>
<dbReference type="Pfam" id="PF00578">
    <property type="entry name" value="AhpC-TSA"/>
    <property type="match status" value="1"/>
</dbReference>
<dbReference type="CDD" id="cd03016">
    <property type="entry name" value="PRX_1cys"/>
    <property type="match status" value="1"/>
</dbReference>
<keyword evidence="1 6" id="KW-0575">Peroxidase</keyword>
<dbReference type="GO" id="GO:0005829">
    <property type="term" value="C:cytosol"/>
    <property type="evidence" value="ECO:0007669"/>
    <property type="project" value="TreeGrafter"/>
</dbReference>
<evidence type="ECO:0000313" key="10">
    <source>
        <dbReference type="Proteomes" id="UP000726737"/>
    </source>
</evidence>
<feature type="active site" description="Cysteine sulfenic acid (-SOH) intermediate; for peroxidase activity" evidence="7">
    <location>
        <position position="50"/>
    </location>
</feature>
<reference evidence="9" key="1">
    <citation type="journal article" date="2020" name="Fungal Divers.">
        <title>Resolving the Mortierellaceae phylogeny through synthesis of multi-gene phylogenetics and phylogenomics.</title>
        <authorList>
            <person name="Vandepol N."/>
            <person name="Liber J."/>
            <person name="Desiro A."/>
            <person name="Na H."/>
            <person name="Kennedy M."/>
            <person name="Barry K."/>
            <person name="Grigoriev I.V."/>
            <person name="Miller A.N."/>
            <person name="O'Donnell K."/>
            <person name="Stajich J.E."/>
            <person name="Bonito G."/>
        </authorList>
    </citation>
    <scope>NUCLEOTIDE SEQUENCE</scope>
    <source>
        <strain evidence="9">KOD948</strain>
    </source>
</reference>
<dbReference type="InterPro" id="IPR036249">
    <property type="entry name" value="Thioredoxin-like_sf"/>
</dbReference>
<dbReference type="GO" id="GO:0045454">
    <property type="term" value="P:cell redox homeostasis"/>
    <property type="evidence" value="ECO:0007669"/>
    <property type="project" value="TreeGrafter"/>
</dbReference>
<organism evidence="9 10">
    <name type="scientific">Mortierella polycephala</name>
    <dbReference type="NCBI Taxonomy" id="41804"/>
    <lineage>
        <taxon>Eukaryota</taxon>
        <taxon>Fungi</taxon>
        <taxon>Fungi incertae sedis</taxon>
        <taxon>Mucoromycota</taxon>
        <taxon>Mortierellomycotina</taxon>
        <taxon>Mortierellomycetes</taxon>
        <taxon>Mortierellales</taxon>
        <taxon>Mortierellaceae</taxon>
        <taxon>Mortierella</taxon>
    </lineage>
</organism>
<comment type="caution">
    <text evidence="9">The sequence shown here is derived from an EMBL/GenBank/DDBJ whole genome shotgun (WGS) entry which is preliminary data.</text>
</comment>
<evidence type="ECO:0000256" key="3">
    <source>
        <dbReference type="ARBA" id="ARBA00023002"/>
    </source>
</evidence>
<dbReference type="OrthoDB" id="2996783at2759"/>
<keyword evidence="2 6" id="KW-0049">Antioxidant</keyword>
<dbReference type="PANTHER" id="PTHR43503">
    <property type="entry name" value="MCG48959-RELATED"/>
    <property type="match status" value="1"/>
</dbReference>
<dbReference type="InterPro" id="IPR024706">
    <property type="entry name" value="Peroxiredoxin_AhpC-typ"/>
</dbReference>
<dbReference type="InterPro" id="IPR000866">
    <property type="entry name" value="AhpC/TSA"/>
</dbReference>
<protein>
    <recommendedName>
        <fullName evidence="8">Thioredoxin domain-containing protein</fullName>
    </recommendedName>
</protein>
<evidence type="ECO:0000256" key="1">
    <source>
        <dbReference type="ARBA" id="ARBA00022559"/>
    </source>
</evidence>
<keyword evidence="10" id="KW-1185">Reference proteome</keyword>
<evidence type="ECO:0000256" key="2">
    <source>
        <dbReference type="ARBA" id="ARBA00022862"/>
    </source>
</evidence>
<dbReference type="Proteomes" id="UP000726737">
    <property type="component" value="Unassembled WGS sequence"/>
</dbReference>
<evidence type="ECO:0000259" key="8">
    <source>
        <dbReference type="PROSITE" id="PS51352"/>
    </source>
</evidence>
<dbReference type="InterPro" id="IPR045020">
    <property type="entry name" value="PRX_1cys"/>
</dbReference>
<comment type="similarity">
    <text evidence="5">Belongs to the peroxiredoxin family. Prx6 subfamily.</text>
</comment>
<keyword evidence="3 6" id="KW-0560">Oxidoreductase</keyword>
<dbReference type="FunFam" id="3.40.30.10:FF:000011">
    <property type="entry name" value="Peroxiredoxin PRX1"/>
    <property type="match status" value="1"/>
</dbReference>
<name>A0A9P6U2C4_9FUNG</name>
<dbReference type="SUPFAM" id="SSF52833">
    <property type="entry name" value="Thioredoxin-like"/>
    <property type="match status" value="1"/>
</dbReference>
<feature type="domain" description="Thioredoxin" evidence="8">
    <location>
        <begin position="8"/>
        <end position="171"/>
    </location>
</feature>
<dbReference type="InterPro" id="IPR019479">
    <property type="entry name" value="Peroxiredoxin_C"/>
</dbReference>
<dbReference type="GO" id="GO:0005739">
    <property type="term" value="C:mitochondrion"/>
    <property type="evidence" value="ECO:0007669"/>
    <property type="project" value="TreeGrafter"/>
</dbReference>
<dbReference type="PANTHER" id="PTHR43503:SF4">
    <property type="entry name" value="PEROXIREDOXIN-6"/>
    <property type="match status" value="1"/>
</dbReference>
<dbReference type="Pfam" id="PF10417">
    <property type="entry name" value="1-cysPrx_C"/>
    <property type="match status" value="1"/>
</dbReference>
<evidence type="ECO:0000256" key="6">
    <source>
        <dbReference type="PIRNR" id="PIRNR000239"/>
    </source>
</evidence>
<dbReference type="PIRSF" id="PIRSF000239">
    <property type="entry name" value="AHPC"/>
    <property type="match status" value="1"/>
</dbReference>
<dbReference type="AlphaFoldDB" id="A0A9P6U2C4"/>
<proteinExistence type="inferred from homology"/>
<evidence type="ECO:0000313" key="9">
    <source>
        <dbReference type="EMBL" id="KAG0256625.1"/>
    </source>
</evidence>
<dbReference type="FunFam" id="3.30.1020.10:FF:000001">
    <property type="entry name" value="1-Cys peroxiredoxin"/>
    <property type="match status" value="1"/>
</dbReference>